<name>A0AA88H7S1_ARTSF</name>
<organism evidence="1 2">
    <name type="scientific">Artemia franciscana</name>
    <name type="common">Brine shrimp</name>
    <name type="synonym">Artemia sanfranciscana</name>
    <dbReference type="NCBI Taxonomy" id="6661"/>
    <lineage>
        <taxon>Eukaryota</taxon>
        <taxon>Metazoa</taxon>
        <taxon>Ecdysozoa</taxon>
        <taxon>Arthropoda</taxon>
        <taxon>Crustacea</taxon>
        <taxon>Branchiopoda</taxon>
        <taxon>Anostraca</taxon>
        <taxon>Artemiidae</taxon>
        <taxon>Artemia</taxon>
    </lineage>
</organism>
<evidence type="ECO:0000313" key="1">
    <source>
        <dbReference type="EMBL" id="KAK2701844.1"/>
    </source>
</evidence>
<protein>
    <submittedName>
        <fullName evidence="1">Uncharacterized protein</fullName>
    </submittedName>
</protein>
<dbReference type="AlphaFoldDB" id="A0AA88H7S1"/>
<dbReference type="EMBL" id="JAVRJZ010001470">
    <property type="protein sequence ID" value="KAK2701844.1"/>
    <property type="molecule type" value="Genomic_DNA"/>
</dbReference>
<evidence type="ECO:0000313" key="2">
    <source>
        <dbReference type="Proteomes" id="UP001187531"/>
    </source>
</evidence>
<sequence length="128" mass="14124">MSLLCGCLSSKIASDDEEEIRVEKSKIETKQSVAIAANAETDVGLKVPEMSIEAEKIEIYNDQLTKETTKVTEITNFTNVSHTAEIQRVSNGISSLEKIQSHNIPEIKEILQDVPDGIVLLLRDLEIG</sequence>
<keyword evidence="2" id="KW-1185">Reference proteome</keyword>
<accession>A0AA88H7S1</accession>
<dbReference type="Proteomes" id="UP001187531">
    <property type="component" value="Unassembled WGS sequence"/>
</dbReference>
<proteinExistence type="predicted"/>
<comment type="caution">
    <text evidence="1">The sequence shown here is derived from an EMBL/GenBank/DDBJ whole genome shotgun (WGS) entry which is preliminary data.</text>
</comment>
<gene>
    <name evidence="1" type="ORF">QYM36_019516</name>
</gene>
<reference evidence="1" key="1">
    <citation type="submission" date="2023-07" db="EMBL/GenBank/DDBJ databases">
        <title>Chromosome-level genome assembly of Artemia franciscana.</title>
        <authorList>
            <person name="Jo E."/>
        </authorList>
    </citation>
    <scope>NUCLEOTIDE SEQUENCE</scope>
    <source>
        <tissue evidence="1">Whole body</tissue>
    </source>
</reference>